<sequence length="256" mass="28406">MEVEMELPGAGSLGAFYAADDSELKFTDEMKDILEVIAITGSYWHEWLPLKRLLSFRLKQVLTEYYNAHIASGGQQNLISGESFNGFLTRLLETLDAFVDGPPFTLQRFCELLLNPRQTYPNIDKVSLAFEKLLLVTSTIPICKDPYPSNEKEGRRQTPVGTSVHVSVENGSSESRPVSDEDMPDTTIKEGKQLVREDVPDEEASLSLENKTKGAAKDPDSMTDAEKLHGSMDTTNSMGEELVDIPLGDQNPMTND</sequence>
<evidence type="ECO:0000256" key="2">
    <source>
        <dbReference type="SAM" id="MobiDB-lite"/>
    </source>
</evidence>
<dbReference type="OrthoDB" id="341898at2759"/>
<accession>A0A8T2RXM7</accession>
<gene>
    <name evidence="3" type="ORF">KP509_24G056800</name>
</gene>
<dbReference type="InterPro" id="IPR015267">
    <property type="entry name" value="PPP4R2"/>
</dbReference>
<evidence type="ECO:0000256" key="1">
    <source>
        <dbReference type="ARBA" id="ARBA00009207"/>
    </source>
</evidence>
<protein>
    <recommendedName>
        <fullName evidence="5">Serine/threonine-protein phosphatase 4 regulatory subunit 2</fullName>
    </recommendedName>
</protein>
<evidence type="ECO:0000313" key="4">
    <source>
        <dbReference type="Proteomes" id="UP000825935"/>
    </source>
</evidence>
<dbReference type="PANTHER" id="PTHR16487:SF0">
    <property type="entry name" value="PROTEIN PHOSPHATASE 4 REGULATORY SUBUNIT 2-RELATED"/>
    <property type="match status" value="1"/>
</dbReference>
<dbReference type="GO" id="GO:0005737">
    <property type="term" value="C:cytoplasm"/>
    <property type="evidence" value="ECO:0007669"/>
    <property type="project" value="TreeGrafter"/>
</dbReference>
<evidence type="ECO:0000313" key="3">
    <source>
        <dbReference type="EMBL" id="KAH7300337.1"/>
    </source>
</evidence>
<organism evidence="3 4">
    <name type="scientific">Ceratopteris richardii</name>
    <name type="common">Triangle waterfern</name>
    <dbReference type="NCBI Taxonomy" id="49495"/>
    <lineage>
        <taxon>Eukaryota</taxon>
        <taxon>Viridiplantae</taxon>
        <taxon>Streptophyta</taxon>
        <taxon>Embryophyta</taxon>
        <taxon>Tracheophyta</taxon>
        <taxon>Polypodiopsida</taxon>
        <taxon>Polypodiidae</taxon>
        <taxon>Polypodiales</taxon>
        <taxon>Pteridineae</taxon>
        <taxon>Pteridaceae</taxon>
        <taxon>Parkerioideae</taxon>
        <taxon>Ceratopteris</taxon>
    </lineage>
</organism>
<dbReference type="OMA" id="DARAWEN"/>
<dbReference type="GO" id="GO:0005634">
    <property type="term" value="C:nucleus"/>
    <property type="evidence" value="ECO:0007669"/>
    <property type="project" value="TreeGrafter"/>
</dbReference>
<evidence type="ECO:0008006" key="5">
    <source>
        <dbReference type="Google" id="ProtNLM"/>
    </source>
</evidence>
<reference evidence="3" key="1">
    <citation type="submission" date="2021-08" db="EMBL/GenBank/DDBJ databases">
        <title>WGS assembly of Ceratopteris richardii.</title>
        <authorList>
            <person name="Marchant D.B."/>
            <person name="Chen G."/>
            <person name="Jenkins J."/>
            <person name="Shu S."/>
            <person name="Leebens-Mack J."/>
            <person name="Grimwood J."/>
            <person name="Schmutz J."/>
            <person name="Soltis P."/>
            <person name="Soltis D."/>
            <person name="Chen Z.-H."/>
        </authorList>
    </citation>
    <scope>NUCLEOTIDE SEQUENCE</scope>
    <source>
        <strain evidence="3">Whitten #5841</strain>
        <tissue evidence="3">Leaf</tissue>
    </source>
</reference>
<dbReference type="AlphaFoldDB" id="A0A8T2RXM7"/>
<feature type="compositionally biased region" description="Basic and acidic residues" evidence="2">
    <location>
        <begin position="210"/>
        <end position="230"/>
    </location>
</feature>
<feature type="compositionally biased region" description="Basic and acidic residues" evidence="2">
    <location>
        <begin position="187"/>
        <end position="198"/>
    </location>
</feature>
<comment type="caution">
    <text evidence="3">The sequence shown here is derived from an EMBL/GenBank/DDBJ whole genome shotgun (WGS) entry which is preliminary data.</text>
</comment>
<proteinExistence type="inferred from homology"/>
<keyword evidence="4" id="KW-1185">Reference proteome</keyword>
<dbReference type="PANTHER" id="PTHR16487">
    <property type="entry name" value="PPP4R2-RELATED PROTEIN"/>
    <property type="match status" value="1"/>
</dbReference>
<comment type="similarity">
    <text evidence="1">Belongs to the PPP4R2 family.</text>
</comment>
<dbReference type="GO" id="GO:0030289">
    <property type="term" value="C:protein phosphatase 4 complex"/>
    <property type="evidence" value="ECO:0007669"/>
    <property type="project" value="InterPro"/>
</dbReference>
<dbReference type="Pfam" id="PF09184">
    <property type="entry name" value="PPP4R2"/>
    <property type="match status" value="1"/>
</dbReference>
<feature type="compositionally biased region" description="Polar residues" evidence="2">
    <location>
        <begin position="159"/>
        <end position="176"/>
    </location>
</feature>
<dbReference type="EMBL" id="CM035429">
    <property type="protein sequence ID" value="KAH7300337.1"/>
    <property type="molecule type" value="Genomic_DNA"/>
</dbReference>
<dbReference type="Proteomes" id="UP000825935">
    <property type="component" value="Chromosome 24"/>
</dbReference>
<dbReference type="GO" id="GO:0019888">
    <property type="term" value="F:protein phosphatase regulator activity"/>
    <property type="evidence" value="ECO:0007669"/>
    <property type="project" value="InterPro"/>
</dbReference>
<name>A0A8T2RXM7_CERRI</name>
<feature type="region of interest" description="Disordered" evidence="2">
    <location>
        <begin position="145"/>
        <end position="256"/>
    </location>
</feature>